<dbReference type="EMBL" id="VJVZ01000016">
    <property type="protein sequence ID" value="TRW21945.1"/>
    <property type="molecule type" value="Genomic_DNA"/>
</dbReference>
<organism evidence="1 2">
    <name type="scientific">Flavobacterium zepuense</name>
    <dbReference type="NCBI Taxonomy" id="2593302"/>
    <lineage>
        <taxon>Bacteria</taxon>
        <taxon>Pseudomonadati</taxon>
        <taxon>Bacteroidota</taxon>
        <taxon>Flavobacteriia</taxon>
        <taxon>Flavobacteriales</taxon>
        <taxon>Flavobacteriaceae</taxon>
        <taxon>Flavobacterium</taxon>
    </lineage>
</organism>
<dbReference type="AlphaFoldDB" id="A0A552UUS8"/>
<keyword evidence="2" id="KW-1185">Reference proteome</keyword>
<evidence type="ECO:0000313" key="2">
    <source>
        <dbReference type="Proteomes" id="UP000320643"/>
    </source>
</evidence>
<name>A0A552UUS8_9FLAO</name>
<dbReference type="OrthoDB" id="1263328at2"/>
<dbReference type="Proteomes" id="UP000320643">
    <property type="component" value="Unassembled WGS sequence"/>
</dbReference>
<dbReference type="RefSeq" id="WP_143375074.1">
    <property type="nucleotide sequence ID" value="NZ_VJVZ01000016.1"/>
</dbReference>
<evidence type="ECO:0000313" key="1">
    <source>
        <dbReference type="EMBL" id="TRW21945.1"/>
    </source>
</evidence>
<comment type="caution">
    <text evidence="1">The sequence shown here is derived from an EMBL/GenBank/DDBJ whole genome shotgun (WGS) entry which is preliminary data.</text>
</comment>
<accession>A0A552UUS8</accession>
<reference evidence="1 2" key="1">
    <citation type="submission" date="2019-07" db="EMBL/GenBank/DDBJ databases">
        <title>Flavobacterium sp. nov., isolated from glacier ice.</title>
        <authorList>
            <person name="Liu Q."/>
            <person name="Xin Y.-H."/>
        </authorList>
    </citation>
    <scope>NUCLEOTIDE SEQUENCE [LARGE SCALE GENOMIC DNA]</scope>
    <source>
        <strain evidence="1 2">ZT4R6</strain>
    </source>
</reference>
<gene>
    <name evidence="1" type="ORF">FMM05_19340</name>
</gene>
<sequence>MAQELFTPDGMAAKVAELYALNQTQLNAQANLIQSSFKDWVDDNFTLTTDQAAYLSGLNGTFLTELTNATSDSVRKRHSIKLSTSGDGTVGSKFFRFIKCLKGAYSTGGVNEVIGELEFTIAYQ</sequence>
<proteinExistence type="predicted"/>
<protein>
    <submittedName>
        <fullName evidence="1">Uncharacterized protein</fullName>
    </submittedName>
</protein>